<dbReference type="PROSITE" id="PS50404">
    <property type="entry name" value="GST_NTER"/>
    <property type="match status" value="1"/>
</dbReference>
<dbReference type="EMBL" id="AQQV01000001">
    <property type="protein sequence ID" value="ORE89386.1"/>
    <property type="molecule type" value="Genomic_DNA"/>
</dbReference>
<dbReference type="SFLD" id="SFLDG01200">
    <property type="entry name" value="SUF1.1"/>
    <property type="match status" value="1"/>
</dbReference>
<dbReference type="AlphaFoldDB" id="A0A1Y1SIB4"/>
<dbReference type="STRING" id="1317117.ATO7_05885"/>
<dbReference type="Gene3D" id="1.20.1050.10">
    <property type="match status" value="1"/>
</dbReference>
<dbReference type="SUPFAM" id="SSF52833">
    <property type="entry name" value="Thioredoxin-like"/>
    <property type="match status" value="1"/>
</dbReference>
<protein>
    <recommendedName>
        <fullName evidence="1">GST N-terminal domain-containing protein</fullName>
    </recommendedName>
</protein>
<organism evidence="2 3">
    <name type="scientific">Oceanococcus atlanticus</name>
    <dbReference type="NCBI Taxonomy" id="1317117"/>
    <lineage>
        <taxon>Bacteria</taxon>
        <taxon>Pseudomonadati</taxon>
        <taxon>Pseudomonadota</taxon>
        <taxon>Gammaproteobacteria</taxon>
        <taxon>Chromatiales</taxon>
        <taxon>Oceanococcaceae</taxon>
        <taxon>Oceanococcus</taxon>
    </lineage>
</organism>
<dbReference type="OrthoDB" id="9810080at2"/>
<dbReference type="Pfam" id="PF17172">
    <property type="entry name" value="GST_N_4"/>
    <property type="match status" value="1"/>
</dbReference>
<dbReference type="SFLD" id="SFLDG01180">
    <property type="entry name" value="SUF1"/>
    <property type="match status" value="1"/>
</dbReference>
<dbReference type="Pfam" id="PF17171">
    <property type="entry name" value="GST_C_6"/>
    <property type="match status" value="1"/>
</dbReference>
<dbReference type="InterPro" id="IPR036249">
    <property type="entry name" value="Thioredoxin-like_sf"/>
</dbReference>
<reference evidence="2 3" key="1">
    <citation type="submission" date="2013-04" db="EMBL/GenBank/DDBJ databases">
        <title>Oceanococcus atlanticus 22II-S10r2 Genome Sequencing.</title>
        <authorList>
            <person name="Lai Q."/>
            <person name="Li G."/>
            <person name="Shao Z."/>
        </authorList>
    </citation>
    <scope>NUCLEOTIDE SEQUENCE [LARGE SCALE GENOMIC DNA]</scope>
    <source>
        <strain evidence="2 3">22II-S10r2</strain>
    </source>
</reference>
<name>A0A1Y1SIB4_9GAMM</name>
<dbReference type="InterPro" id="IPR026928">
    <property type="entry name" value="FAX/IsoI-like"/>
</dbReference>
<dbReference type="InterPro" id="IPR036282">
    <property type="entry name" value="Glutathione-S-Trfase_C_sf"/>
</dbReference>
<dbReference type="PANTHER" id="PTHR12289:SF41">
    <property type="entry name" value="FAILED AXON CONNECTIONS-RELATED"/>
    <property type="match status" value="1"/>
</dbReference>
<evidence type="ECO:0000259" key="1">
    <source>
        <dbReference type="PROSITE" id="PS50404"/>
    </source>
</evidence>
<dbReference type="Proteomes" id="UP000192342">
    <property type="component" value="Unassembled WGS sequence"/>
</dbReference>
<dbReference type="CDD" id="cd03193">
    <property type="entry name" value="GST_C_Metaxin"/>
    <property type="match status" value="1"/>
</dbReference>
<dbReference type="GO" id="GO:0005737">
    <property type="term" value="C:cytoplasm"/>
    <property type="evidence" value="ECO:0007669"/>
    <property type="project" value="TreeGrafter"/>
</dbReference>
<proteinExistence type="predicted"/>
<evidence type="ECO:0000313" key="3">
    <source>
        <dbReference type="Proteomes" id="UP000192342"/>
    </source>
</evidence>
<dbReference type="InterPro" id="IPR012336">
    <property type="entry name" value="Thioredoxin-like_fold"/>
</dbReference>
<dbReference type="InterPro" id="IPR033468">
    <property type="entry name" value="Metaxin_GST"/>
</dbReference>
<dbReference type="SFLD" id="SFLDS00019">
    <property type="entry name" value="Glutathione_Transferase_(cytos"/>
    <property type="match status" value="1"/>
</dbReference>
<keyword evidence="3" id="KW-1185">Reference proteome</keyword>
<gene>
    <name evidence="2" type="ORF">ATO7_05885</name>
</gene>
<feature type="domain" description="GST N-terminal" evidence="1">
    <location>
        <begin position="21"/>
        <end position="92"/>
    </location>
</feature>
<evidence type="ECO:0000313" key="2">
    <source>
        <dbReference type="EMBL" id="ORE89386.1"/>
    </source>
</evidence>
<dbReference type="Gene3D" id="3.40.30.10">
    <property type="entry name" value="Glutaredoxin"/>
    <property type="match status" value="1"/>
</dbReference>
<dbReference type="PANTHER" id="PTHR12289">
    <property type="entry name" value="METAXIN RELATED"/>
    <property type="match status" value="1"/>
</dbReference>
<dbReference type="RefSeq" id="WP_158523067.1">
    <property type="nucleotide sequence ID" value="NZ_AQQV01000001.1"/>
</dbReference>
<dbReference type="SUPFAM" id="SSF47616">
    <property type="entry name" value="GST C-terminal domain-like"/>
    <property type="match status" value="1"/>
</dbReference>
<sequence length="249" mass="27884">MAEQPVSESAPAAPKLRLFQFAPALGLPNGSPFCVKLETWLRIAGLNYETVITPDPRKMPLGKLPALEIDGKIIADSGCAIHALQKHFDLKLDTQLSTVERGRALALIRMLEEHSYWALMYFRWIDEDNWPNTRKAFFGNLGGLSQSLVAGLVRRKMRRDALGQGLARHSRDQVLHRFNEDMNALAANLGERPYFGGYQPATVDASAYGILSNVLQASQRTVLADIAEQHASLVAYAQRMRENYFPEFQ</sequence>
<dbReference type="InterPro" id="IPR050931">
    <property type="entry name" value="Mito_Protein_Transport_Metaxin"/>
</dbReference>
<dbReference type="InterPro" id="IPR040079">
    <property type="entry name" value="Glutathione_S-Trfase"/>
</dbReference>
<dbReference type="InterPro" id="IPR004045">
    <property type="entry name" value="Glutathione_S-Trfase_N"/>
</dbReference>
<accession>A0A1Y1SIB4</accession>
<comment type="caution">
    <text evidence="2">The sequence shown here is derived from an EMBL/GenBank/DDBJ whole genome shotgun (WGS) entry which is preliminary data.</text>
</comment>